<sequence length="383" mass="43900">MLTETAIQYYLWMLQFGCYTHLIPFSWDEQKRHLRQNKSKSGMVSFYLHFVVILVMNVYCAGRLIQSLSKNGSEFPLLIKILNLIWTGAYTFTSILMMQYQILGKDMMLFANSILDQLDWKQHEISARFSSARTSGTSSSAQQPNSGLSKQLITAMILLTINPLIHALIVPTAPCAPQFLSSVLLPCKSIGDSDHPLYTQMPFIIQEYYGITVKLFTWSFNWSLTFLGLTWILREIKTTRMQGLHRYRNVEIITTALNSSLKYYLTIFPTILFTVLSLLLFGCVRLWHLDPRSNLLFPTCGIRCGFESMSPLALAGRVNQESKSLLRKWRKQTSGGKWAARFKRSCRSIKCTAGSMYTFEESILIVSIHNLNQLTLNFLVAFR</sequence>
<dbReference type="EMBL" id="LNIX01000001">
    <property type="protein sequence ID" value="OXA62050.1"/>
    <property type="molecule type" value="Genomic_DNA"/>
</dbReference>
<keyword evidence="1" id="KW-0472">Membrane</keyword>
<proteinExistence type="predicted"/>
<name>A0A226EXY2_FOLCA</name>
<dbReference type="AlphaFoldDB" id="A0A226EXY2"/>
<feature type="transmembrane region" description="Helical" evidence="1">
    <location>
        <begin position="215"/>
        <end position="233"/>
    </location>
</feature>
<feature type="transmembrane region" description="Helical" evidence="1">
    <location>
        <begin position="46"/>
        <end position="65"/>
    </location>
</feature>
<keyword evidence="3" id="KW-1185">Reference proteome</keyword>
<organism evidence="2 3">
    <name type="scientific">Folsomia candida</name>
    <name type="common">Springtail</name>
    <dbReference type="NCBI Taxonomy" id="158441"/>
    <lineage>
        <taxon>Eukaryota</taxon>
        <taxon>Metazoa</taxon>
        <taxon>Ecdysozoa</taxon>
        <taxon>Arthropoda</taxon>
        <taxon>Hexapoda</taxon>
        <taxon>Collembola</taxon>
        <taxon>Entomobryomorpha</taxon>
        <taxon>Isotomoidea</taxon>
        <taxon>Isotomidae</taxon>
        <taxon>Proisotominae</taxon>
        <taxon>Folsomia</taxon>
    </lineage>
</organism>
<protein>
    <recommendedName>
        <fullName evidence="4">Gustatory receptor</fullName>
    </recommendedName>
</protein>
<accession>A0A226EXY2</accession>
<evidence type="ECO:0000313" key="2">
    <source>
        <dbReference type="EMBL" id="OXA62050.1"/>
    </source>
</evidence>
<comment type="caution">
    <text evidence="2">The sequence shown here is derived from an EMBL/GenBank/DDBJ whole genome shotgun (WGS) entry which is preliminary data.</text>
</comment>
<feature type="transmembrane region" description="Helical" evidence="1">
    <location>
        <begin position="77"/>
        <end position="98"/>
    </location>
</feature>
<reference evidence="2 3" key="1">
    <citation type="submission" date="2015-12" db="EMBL/GenBank/DDBJ databases">
        <title>The genome of Folsomia candida.</title>
        <authorList>
            <person name="Faddeeva A."/>
            <person name="Derks M.F."/>
            <person name="Anvar Y."/>
            <person name="Smit S."/>
            <person name="Van Straalen N."/>
            <person name="Roelofs D."/>
        </authorList>
    </citation>
    <scope>NUCLEOTIDE SEQUENCE [LARGE SCALE GENOMIC DNA]</scope>
    <source>
        <strain evidence="2 3">VU population</strain>
        <tissue evidence="2">Whole body</tissue>
    </source>
</reference>
<evidence type="ECO:0000256" key="1">
    <source>
        <dbReference type="SAM" id="Phobius"/>
    </source>
</evidence>
<keyword evidence="1" id="KW-0812">Transmembrane</keyword>
<evidence type="ECO:0000313" key="3">
    <source>
        <dbReference type="Proteomes" id="UP000198287"/>
    </source>
</evidence>
<gene>
    <name evidence="2" type="ORF">Fcan01_01446</name>
</gene>
<feature type="transmembrane region" description="Helical" evidence="1">
    <location>
        <begin position="263"/>
        <end position="287"/>
    </location>
</feature>
<dbReference type="OrthoDB" id="8288835at2759"/>
<keyword evidence="1" id="KW-1133">Transmembrane helix</keyword>
<dbReference type="Proteomes" id="UP000198287">
    <property type="component" value="Unassembled WGS sequence"/>
</dbReference>
<evidence type="ECO:0008006" key="4">
    <source>
        <dbReference type="Google" id="ProtNLM"/>
    </source>
</evidence>